<evidence type="ECO:0000256" key="1">
    <source>
        <dbReference type="ARBA" id="ARBA00004651"/>
    </source>
</evidence>
<keyword evidence="6" id="KW-0297">G-protein coupled receptor</keyword>
<reference evidence="13" key="1">
    <citation type="submission" date="2011-05" db="EMBL/GenBank/DDBJ databases">
        <authorList>
            <person name="Richards S.R."/>
            <person name="Qu J."/>
            <person name="Jiang H."/>
            <person name="Jhangiani S.N."/>
            <person name="Agravi P."/>
            <person name="Goodspeed R."/>
            <person name="Gross S."/>
            <person name="Mandapat C."/>
            <person name="Jackson L."/>
            <person name="Mathew T."/>
            <person name="Pu L."/>
            <person name="Thornton R."/>
            <person name="Saada N."/>
            <person name="Wilczek-Boney K.B."/>
            <person name="Lee S."/>
            <person name="Kovar C."/>
            <person name="Wu Y."/>
            <person name="Scherer S.E."/>
            <person name="Worley K.C."/>
            <person name="Muzny D.M."/>
            <person name="Gibbs R."/>
        </authorList>
    </citation>
    <scope>NUCLEOTIDE SEQUENCE</scope>
    <source>
        <strain evidence="13">Brora</strain>
    </source>
</reference>
<dbReference type="PANTHER" id="PTHR24249">
    <property type="entry name" value="HISTAMINE RECEPTOR-RELATED G-PROTEIN COUPLED RECEPTOR"/>
    <property type="match status" value="1"/>
</dbReference>
<evidence type="ECO:0000256" key="6">
    <source>
        <dbReference type="ARBA" id="ARBA00023040"/>
    </source>
</evidence>
<organism evidence="12 13">
    <name type="scientific">Strigamia maritima</name>
    <name type="common">European centipede</name>
    <name type="synonym">Geophilus maritimus</name>
    <dbReference type="NCBI Taxonomy" id="126957"/>
    <lineage>
        <taxon>Eukaryota</taxon>
        <taxon>Metazoa</taxon>
        <taxon>Ecdysozoa</taxon>
        <taxon>Arthropoda</taxon>
        <taxon>Myriapoda</taxon>
        <taxon>Chilopoda</taxon>
        <taxon>Pleurostigmophora</taxon>
        <taxon>Geophilomorpha</taxon>
        <taxon>Linotaeniidae</taxon>
        <taxon>Strigamia</taxon>
    </lineage>
</organism>
<evidence type="ECO:0000256" key="5">
    <source>
        <dbReference type="ARBA" id="ARBA00022989"/>
    </source>
</evidence>
<dbReference type="EMBL" id="JH431580">
    <property type="status" value="NOT_ANNOTATED_CDS"/>
    <property type="molecule type" value="Genomic_DNA"/>
</dbReference>
<keyword evidence="9" id="KW-0807">Transducer</keyword>
<dbReference type="Gene3D" id="1.20.1070.10">
    <property type="entry name" value="Rhodopsin 7-helix transmembrane proteins"/>
    <property type="match status" value="1"/>
</dbReference>
<evidence type="ECO:0000256" key="9">
    <source>
        <dbReference type="ARBA" id="ARBA00023224"/>
    </source>
</evidence>
<dbReference type="InterPro" id="IPR000276">
    <property type="entry name" value="GPCR_Rhodpsn"/>
</dbReference>
<comment type="similarity">
    <text evidence="2">Belongs to the G-protein coupled receptor 1 family.</text>
</comment>
<proteinExistence type="inferred from homology"/>
<keyword evidence="7 10" id="KW-0472">Membrane</keyword>
<evidence type="ECO:0000256" key="3">
    <source>
        <dbReference type="ARBA" id="ARBA00022475"/>
    </source>
</evidence>
<feature type="transmembrane region" description="Helical" evidence="10">
    <location>
        <begin position="54"/>
        <end position="78"/>
    </location>
</feature>
<feature type="transmembrane region" description="Helical" evidence="10">
    <location>
        <begin position="132"/>
        <end position="153"/>
    </location>
</feature>
<feature type="transmembrane region" description="Helical" evidence="10">
    <location>
        <begin position="182"/>
        <end position="206"/>
    </location>
</feature>
<keyword evidence="8" id="KW-0675">Receptor</keyword>
<dbReference type="InterPro" id="IPR050569">
    <property type="entry name" value="TAAR"/>
</dbReference>
<dbReference type="InterPro" id="IPR017452">
    <property type="entry name" value="GPCR_Rhodpsn_7TM"/>
</dbReference>
<evidence type="ECO:0000256" key="10">
    <source>
        <dbReference type="SAM" id="Phobius"/>
    </source>
</evidence>
<dbReference type="SUPFAM" id="SSF81321">
    <property type="entry name" value="Family A G protein-coupled receptor-like"/>
    <property type="match status" value="1"/>
</dbReference>
<evidence type="ECO:0000259" key="11">
    <source>
        <dbReference type="PROSITE" id="PS50262"/>
    </source>
</evidence>
<evidence type="ECO:0000256" key="2">
    <source>
        <dbReference type="ARBA" id="ARBA00010663"/>
    </source>
</evidence>
<protein>
    <recommendedName>
        <fullName evidence="11">G-protein coupled receptors family 1 profile domain-containing protein</fullName>
    </recommendedName>
</protein>
<dbReference type="PROSITE" id="PS50262">
    <property type="entry name" value="G_PROTEIN_RECEP_F1_2"/>
    <property type="match status" value="1"/>
</dbReference>
<evidence type="ECO:0000256" key="7">
    <source>
        <dbReference type="ARBA" id="ARBA00023136"/>
    </source>
</evidence>
<keyword evidence="13" id="KW-1185">Reference proteome</keyword>
<dbReference type="CDD" id="cd00637">
    <property type="entry name" value="7tm_classA_rhodopsin-like"/>
    <property type="match status" value="1"/>
</dbReference>
<dbReference type="PANTHER" id="PTHR24249:SF372">
    <property type="entry name" value="G-PROTEIN COUPLED RECEPTORS FAMILY 1 PROFILE DOMAIN-CONTAINING PROTEIN"/>
    <property type="match status" value="1"/>
</dbReference>
<dbReference type="Pfam" id="PF00001">
    <property type="entry name" value="7tm_1"/>
    <property type="match status" value="1"/>
</dbReference>
<reference evidence="12" key="2">
    <citation type="submission" date="2015-02" db="UniProtKB">
        <authorList>
            <consortium name="EnsemblMetazoa"/>
        </authorList>
    </citation>
    <scope>IDENTIFICATION</scope>
</reference>
<keyword evidence="4 10" id="KW-0812">Transmembrane</keyword>
<dbReference type="Proteomes" id="UP000014500">
    <property type="component" value="Unassembled WGS sequence"/>
</dbReference>
<dbReference type="PhylomeDB" id="T1IVC4"/>
<dbReference type="GO" id="GO:0005886">
    <property type="term" value="C:plasma membrane"/>
    <property type="evidence" value="ECO:0007669"/>
    <property type="project" value="UniProtKB-SubCell"/>
</dbReference>
<dbReference type="AlphaFoldDB" id="T1IVC4"/>
<feature type="transmembrane region" description="Helical" evidence="10">
    <location>
        <begin position="90"/>
        <end position="112"/>
    </location>
</feature>
<name>T1IVC4_STRMM</name>
<dbReference type="EnsemblMetazoa" id="SMAR005119-RA">
    <property type="protein sequence ID" value="SMAR005119-PA"/>
    <property type="gene ID" value="SMAR005119"/>
</dbReference>
<dbReference type="PRINTS" id="PR00237">
    <property type="entry name" value="GPCRRHODOPSN"/>
</dbReference>
<feature type="transmembrane region" description="Helical" evidence="10">
    <location>
        <begin position="18"/>
        <end position="42"/>
    </location>
</feature>
<keyword evidence="3" id="KW-1003">Cell membrane</keyword>
<dbReference type="OMA" id="WKAKDFR"/>
<feature type="transmembrane region" description="Helical" evidence="10">
    <location>
        <begin position="240"/>
        <end position="262"/>
    </location>
</feature>
<dbReference type="eggNOG" id="KOG3656">
    <property type="taxonomic scope" value="Eukaryota"/>
</dbReference>
<keyword evidence="5 10" id="KW-1133">Transmembrane helix</keyword>
<accession>T1IVC4</accession>
<evidence type="ECO:0000256" key="4">
    <source>
        <dbReference type="ARBA" id="ARBA00022692"/>
    </source>
</evidence>
<dbReference type="HOGENOM" id="CLU_009579_11_5_1"/>
<sequence length="338" mass="38806">MKNITHCEKLDSSNTTVILVVIVDVIIAVIAIFGNSVVIWSVIRFPNLRTNTNIFVVSLAVADLLVGICIPYYVLFYFHISWTCERTPCLLRYFTVLFPTISSMFSNIGAAVERYVAIIHPLSYHRIMNTGWAVKSIVIGWAYVGIVSALPLMGVNVWEADLQIECVHKCKECDLRYIVKPIYTLLAVSFHVFFTLIITLGLYYCIFREAWRHLKNIPPVGVNAIIPSLKRETKTSRMMGLVLGVCLLGLTPYLIAIMYPIIKLEEGDNNSWIVYKRWAVCFYLGKSSVNPLIYGWKNRDFREAFFRLLKIDRNKEFYSRSDANQTHRTSMPMFTITN</sequence>
<evidence type="ECO:0000313" key="12">
    <source>
        <dbReference type="EnsemblMetazoa" id="SMAR005119-PA"/>
    </source>
</evidence>
<feature type="domain" description="G-protein coupled receptors family 1 profile" evidence="11">
    <location>
        <begin position="34"/>
        <end position="294"/>
    </location>
</feature>
<evidence type="ECO:0000256" key="8">
    <source>
        <dbReference type="ARBA" id="ARBA00023170"/>
    </source>
</evidence>
<evidence type="ECO:0000313" key="13">
    <source>
        <dbReference type="Proteomes" id="UP000014500"/>
    </source>
</evidence>
<comment type="subcellular location">
    <subcellularLocation>
        <location evidence="1">Cell membrane</location>
        <topology evidence="1">Multi-pass membrane protein</topology>
    </subcellularLocation>
</comment>
<dbReference type="GO" id="GO:0004930">
    <property type="term" value="F:G protein-coupled receptor activity"/>
    <property type="evidence" value="ECO:0007669"/>
    <property type="project" value="UniProtKB-KW"/>
</dbReference>
<dbReference type="STRING" id="126957.T1IVC4"/>